<sequence>MLATVGGILEKPGWSQKVFETKITDKWRQEMAADDYSGERGRMIDYVIAHVQWLAKGAQRGKPEATGVPAVWRLEQPGGSDLRTELCIQVQHLIESGDERKERDWHPGSNEQVLDIIHPSLYPLVDQRSYMLKTAATLFETGRDGVDQLSPLRDLAEIGKDDGELIVADLTLPVTKPKDVWDHEGEQNYQWLPAEVLITNVRDHQTAKILSYINNLHPQRHASVYATLEKAVTAFVPLFEAVVASLLRASRDRLDGRWASKQDDTTPPSGPAEPSDPDDKDAWDKYEERAVRWEETRKFVRPEVATWKEPIPDVPVSLAGRTLQIIFKIASVELTPDRPKYEGGSWHLEGTRREKICGTGIYYLENENVTTPALEFRQYVDPDYLSHEQNLYDHLEAVYGFENDSTGQNQLLGRISTSEGRGVCFPNCWQHRLSPFELSDKTKRGHRRFLVMFLVDLFERVPSTAEVRPQQLDWLLDSLSEHKDTHMAALPVEVQTQIFREIDSACEANEWLPLDHDADRFEERKAYCLRQAPQESLDG</sequence>
<feature type="domain" description="DUF4246" evidence="2">
    <location>
        <begin position="42"/>
        <end position="476"/>
    </location>
</feature>
<dbReference type="PANTHER" id="PTHR33119:SF1">
    <property type="entry name" value="FE2OG DIOXYGENASE DOMAIN-CONTAINING PROTEIN"/>
    <property type="match status" value="1"/>
</dbReference>
<evidence type="ECO:0000256" key="1">
    <source>
        <dbReference type="SAM" id="MobiDB-lite"/>
    </source>
</evidence>
<proteinExistence type="predicted"/>
<accession>A0A316VVT9</accession>
<evidence type="ECO:0000313" key="4">
    <source>
        <dbReference type="Proteomes" id="UP000245783"/>
    </source>
</evidence>
<gene>
    <name evidence="3" type="ORF">IE81DRAFT_305182</name>
</gene>
<evidence type="ECO:0000259" key="2">
    <source>
        <dbReference type="Pfam" id="PF14033"/>
    </source>
</evidence>
<dbReference type="AlphaFoldDB" id="A0A316VVT9"/>
<protein>
    <recommendedName>
        <fullName evidence="2">DUF4246 domain-containing protein</fullName>
    </recommendedName>
</protein>
<keyword evidence="4" id="KW-1185">Reference proteome</keyword>
<name>A0A316VVT9_9BASI</name>
<dbReference type="Pfam" id="PF14033">
    <property type="entry name" value="DUF4246"/>
    <property type="match status" value="1"/>
</dbReference>
<dbReference type="InParanoid" id="A0A316VVT9"/>
<dbReference type="OrthoDB" id="415532at2759"/>
<evidence type="ECO:0000313" key="3">
    <source>
        <dbReference type="EMBL" id="PWN40421.1"/>
    </source>
</evidence>
<dbReference type="InterPro" id="IPR049192">
    <property type="entry name" value="DUF4246_C"/>
</dbReference>
<dbReference type="InterPro" id="IPR025340">
    <property type="entry name" value="DUF4246"/>
</dbReference>
<dbReference type="Proteomes" id="UP000245783">
    <property type="component" value="Unassembled WGS sequence"/>
</dbReference>
<dbReference type="EMBL" id="KZ819418">
    <property type="protein sequence ID" value="PWN40421.1"/>
    <property type="molecule type" value="Genomic_DNA"/>
</dbReference>
<dbReference type="STRING" id="1522189.A0A316VVT9"/>
<feature type="non-terminal residue" evidence="3">
    <location>
        <position position="539"/>
    </location>
</feature>
<dbReference type="RefSeq" id="XP_025367581.1">
    <property type="nucleotide sequence ID" value="XM_025512318.1"/>
</dbReference>
<reference evidence="3 4" key="1">
    <citation type="journal article" date="2018" name="Mol. Biol. Evol.">
        <title>Broad Genomic Sampling Reveals a Smut Pathogenic Ancestry of the Fungal Clade Ustilaginomycotina.</title>
        <authorList>
            <person name="Kijpornyongpan T."/>
            <person name="Mondo S.J."/>
            <person name="Barry K."/>
            <person name="Sandor L."/>
            <person name="Lee J."/>
            <person name="Lipzen A."/>
            <person name="Pangilinan J."/>
            <person name="LaButti K."/>
            <person name="Hainaut M."/>
            <person name="Henrissat B."/>
            <person name="Grigoriev I.V."/>
            <person name="Spatafora J.W."/>
            <person name="Aime M.C."/>
        </authorList>
    </citation>
    <scope>NUCLEOTIDE SEQUENCE [LARGE SCALE GENOMIC DNA]</scope>
    <source>
        <strain evidence="3 4">MCA 4658</strain>
    </source>
</reference>
<feature type="region of interest" description="Disordered" evidence="1">
    <location>
        <begin position="257"/>
        <end position="282"/>
    </location>
</feature>
<dbReference type="PANTHER" id="PTHR33119">
    <property type="entry name" value="IFI3P"/>
    <property type="match status" value="1"/>
</dbReference>
<organism evidence="3 4">
    <name type="scientific">Ceraceosorus guamensis</name>
    <dbReference type="NCBI Taxonomy" id="1522189"/>
    <lineage>
        <taxon>Eukaryota</taxon>
        <taxon>Fungi</taxon>
        <taxon>Dikarya</taxon>
        <taxon>Basidiomycota</taxon>
        <taxon>Ustilaginomycotina</taxon>
        <taxon>Exobasidiomycetes</taxon>
        <taxon>Ceraceosorales</taxon>
        <taxon>Ceraceosoraceae</taxon>
        <taxon>Ceraceosorus</taxon>
    </lineage>
</organism>
<dbReference type="GeneID" id="37034188"/>